<evidence type="ECO:0000313" key="2">
    <source>
        <dbReference type="EMBL" id="RMI43332.1"/>
    </source>
</evidence>
<gene>
    <name evidence="2" type="ORF">EBO15_16790</name>
</gene>
<comment type="caution">
    <text evidence="2">The sequence shown here is derived from an EMBL/GenBank/DDBJ whole genome shotgun (WGS) entry which is preliminary data.</text>
</comment>
<proteinExistence type="predicted"/>
<dbReference type="EMBL" id="RFFG01000026">
    <property type="protein sequence ID" value="RMI43332.1"/>
    <property type="molecule type" value="Genomic_DNA"/>
</dbReference>
<keyword evidence="3" id="KW-1185">Reference proteome</keyword>
<dbReference type="Pfam" id="PF09346">
    <property type="entry name" value="SMI1_KNR4"/>
    <property type="match status" value="1"/>
</dbReference>
<feature type="domain" description="Knr4/Smi1-like" evidence="1">
    <location>
        <begin position="75"/>
        <end position="222"/>
    </location>
</feature>
<dbReference type="InterPro" id="IPR018958">
    <property type="entry name" value="Knr4/Smi1-like_dom"/>
</dbReference>
<dbReference type="Proteomes" id="UP000282674">
    <property type="component" value="Unassembled WGS sequence"/>
</dbReference>
<reference evidence="2 3" key="1">
    <citation type="submission" date="2018-10" db="EMBL/GenBank/DDBJ databases">
        <title>Isolation from soil.</title>
        <authorList>
            <person name="Hu J."/>
        </authorList>
    </citation>
    <scope>NUCLEOTIDE SEQUENCE [LARGE SCALE GENOMIC DNA]</scope>
    <source>
        <strain evidence="2 3">NEAU-Ht49</strain>
    </source>
</reference>
<accession>A0A3M2M1L3</accession>
<sequence length="253" mass="27659">MPPCPTPAASACCPGHRGTLLADIGERSAWGSWVENPATPVDHELVTAAVDESWNRIVAWLARHAPRSAELLGGPASAADLAEAQEAVGAELPGDLVHWWRRADGTTRPGRGRDLYLIPRFYPCSIQQALRSRRIWWQVWHDDTIERGWLAEEDFLGAQAGPAGSKAGMWLPGFLPIAGGVGGETLFVDLRTGPLHGCVREFDKVFTDLEPRWAGIADMLAEVADALENHTPLDGLRPHVPQDGVLYWDRGIQ</sequence>
<dbReference type="SMART" id="SM00860">
    <property type="entry name" value="SMI1_KNR4"/>
    <property type="match status" value="1"/>
</dbReference>
<name>A0A3M2M1L3_9ACTN</name>
<dbReference type="AlphaFoldDB" id="A0A3M2M1L3"/>
<evidence type="ECO:0000313" key="3">
    <source>
        <dbReference type="Proteomes" id="UP000282674"/>
    </source>
</evidence>
<protein>
    <recommendedName>
        <fullName evidence="1">Knr4/Smi1-like domain-containing protein</fullName>
    </recommendedName>
</protein>
<dbReference type="SUPFAM" id="SSF160631">
    <property type="entry name" value="SMI1/KNR4-like"/>
    <property type="match status" value="1"/>
</dbReference>
<dbReference type="InterPro" id="IPR037883">
    <property type="entry name" value="Knr4/Smi1-like_sf"/>
</dbReference>
<organism evidence="2 3">
    <name type="scientific">Actinomadura harenae</name>
    <dbReference type="NCBI Taxonomy" id="2483351"/>
    <lineage>
        <taxon>Bacteria</taxon>
        <taxon>Bacillati</taxon>
        <taxon>Actinomycetota</taxon>
        <taxon>Actinomycetes</taxon>
        <taxon>Streptosporangiales</taxon>
        <taxon>Thermomonosporaceae</taxon>
        <taxon>Actinomadura</taxon>
    </lineage>
</organism>
<evidence type="ECO:0000259" key="1">
    <source>
        <dbReference type="SMART" id="SM00860"/>
    </source>
</evidence>